<evidence type="ECO:0000313" key="2">
    <source>
        <dbReference type="Proteomes" id="UP000749559"/>
    </source>
</evidence>
<protein>
    <submittedName>
        <fullName evidence="1">Uncharacterized protein</fullName>
    </submittedName>
</protein>
<gene>
    <name evidence="1" type="ORF">OFUS_LOCUS4173</name>
</gene>
<keyword evidence="2" id="KW-1185">Reference proteome</keyword>
<dbReference type="Proteomes" id="UP000749559">
    <property type="component" value="Unassembled WGS sequence"/>
</dbReference>
<organism evidence="1 2">
    <name type="scientific">Owenia fusiformis</name>
    <name type="common">Polychaete worm</name>
    <dbReference type="NCBI Taxonomy" id="6347"/>
    <lineage>
        <taxon>Eukaryota</taxon>
        <taxon>Metazoa</taxon>
        <taxon>Spiralia</taxon>
        <taxon>Lophotrochozoa</taxon>
        <taxon>Annelida</taxon>
        <taxon>Polychaeta</taxon>
        <taxon>Sedentaria</taxon>
        <taxon>Canalipalpata</taxon>
        <taxon>Sabellida</taxon>
        <taxon>Oweniida</taxon>
        <taxon>Oweniidae</taxon>
        <taxon>Owenia</taxon>
    </lineage>
</organism>
<dbReference type="EMBL" id="CAIIXF020000002">
    <property type="protein sequence ID" value="CAH1777071.1"/>
    <property type="molecule type" value="Genomic_DNA"/>
</dbReference>
<evidence type="ECO:0000313" key="1">
    <source>
        <dbReference type="EMBL" id="CAH1777071.1"/>
    </source>
</evidence>
<dbReference type="OrthoDB" id="6060782at2759"/>
<dbReference type="AlphaFoldDB" id="A0A8J1TFR6"/>
<reference evidence="1" key="1">
    <citation type="submission" date="2022-03" db="EMBL/GenBank/DDBJ databases">
        <authorList>
            <person name="Martin C."/>
        </authorList>
    </citation>
    <scope>NUCLEOTIDE SEQUENCE</scope>
</reference>
<accession>A0A8J1TFR6</accession>
<sequence length="212" mass="25918">MQVPIIKKESMTSFHKKYFELEDLKRDVSKQLSRMNTLKHRYIEWFESKHRRFLEAVMTVQVTVPFGDVPVQINTISHFRKLYQYGLKFKRGFHVDFTTLDQFLKFWDQFCLLKRDLDNIVYTRTRRFVASITRLRQPEMYEEIERLHAFLNMEFSEDHNFRETHNERENLFTYKLSMCDQRFLGLVGYMPHLADYCTKLCFYVGKLYVEKE</sequence>
<proteinExistence type="predicted"/>
<comment type="caution">
    <text evidence="1">The sequence shown here is derived from an EMBL/GenBank/DDBJ whole genome shotgun (WGS) entry which is preliminary data.</text>
</comment>
<name>A0A8J1TFR6_OWEFU</name>